<sequence>MAPLPVTVITGFLGSGKTTLLNHLLQDPGMADTAVVINEFGEISIDHLLVETALENTLVLQSGCICCTIRGDLVDTLMDLIAKRDRGEIPAFSRVAIETTGLADPAPILQTLATDPLVSPLFRLRTVVTTVDGVNGLAQLDRFAEAAKQAALADVLALTKSDLAEAPALEALENRLRAINPGAAMLRVVDGKVSPDDLFSRSAEPGDDAEAAKRWLAAEAFDAHGHDHAHDHAHHHGHGERDHAHNDPNRHGPNIRAFCMTLDQPIAMPALRRWLAAITSLRGADLLRMKGVLNVIGEPGPVVVHGVQHLIHPMATLRRWPDDERRSRIVFITQNIPEAALRNSLLALAPAP</sequence>
<dbReference type="Gene3D" id="3.30.1220.10">
    <property type="entry name" value="CobW-like, C-terminal domain"/>
    <property type="match status" value="1"/>
</dbReference>
<evidence type="ECO:0000256" key="2">
    <source>
        <dbReference type="ARBA" id="ARBA00022801"/>
    </source>
</evidence>
<gene>
    <name evidence="9" type="ORF">ABEG18_02125</name>
</gene>
<evidence type="ECO:0000256" key="7">
    <source>
        <dbReference type="SAM" id="MobiDB-lite"/>
    </source>
</evidence>
<dbReference type="Pfam" id="PF07683">
    <property type="entry name" value="CobW_C"/>
    <property type="match status" value="1"/>
</dbReference>
<dbReference type="InterPro" id="IPR036627">
    <property type="entry name" value="CobW-likC_sf"/>
</dbReference>
<accession>A0AAU7JH66</accession>
<comment type="function">
    <text evidence="5">Zinc chaperone that directly transfers zinc cofactor to target proteins, thereby activating them. Zinc is transferred from the CXCC motif in the GTPase domain to the zinc binding site in target proteins in a process requiring GTP hydrolysis.</text>
</comment>
<feature type="domain" description="CobW C-terminal" evidence="8">
    <location>
        <begin position="255"/>
        <end position="349"/>
    </location>
</feature>
<evidence type="ECO:0000256" key="6">
    <source>
        <dbReference type="ARBA" id="ARBA00049117"/>
    </source>
</evidence>
<evidence type="ECO:0000256" key="1">
    <source>
        <dbReference type="ARBA" id="ARBA00022741"/>
    </source>
</evidence>
<evidence type="ECO:0000256" key="5">
    <source>
        <dbReference type="ARBA" id="ARBA00045658"/>
    </source>
</evidence>
<feature type="compositionally biased region" description="Basic and acidic residues" evidence="7">
    <location>
        <begin position="239"/>
        <end position="250"/>
    </location>
</feature>
<reference evidence="9" key="1">
    <citation type="submission" date="2024-05" db="EMBL/GenBank/DDBJ databases">
        <authorList>
            <person name="Kim S."/>
            <person name="Heo J."/>
            <person name="Choi H."/>
            <person name="Choi Y."/>
            <person name="Kwon S.-W."/>
            <person name="Kim Y."/>
        </authorList>
    </citation>
    <scope>NUCLEOTIDE SEQUENCE</scope>
    <source>
        <strain evidence="9">KACC 23698</strain>
    </source>
</reference>
<evidence type="ECO:0000256" key="3">
    <source>
        <dbReference type="ARBA" id="ARBA00023186"/>
    </source>
</evidence>
<dbReference type="RefSeq" id="WP_406856448.1">
    <property type="nucleotide sequence ID" value="NZ_CP157484.1"/>
</dbReference>
<dbReference type="EMBL" id="CP157484">
    <property type="protein sequence ID" value="XBO39603.1"/>
    <property type="molecule type" value="Genomic_DNA"/>
</dbReference>
<dbReference type="InterPro" id="IPR027417">
    <property type="entry name" value="P-loop_NTPase"/>
</dbReference>
<dbReference type="GO" id="GO:0016787">
    <property type="term" value="F:hydrolase activity"/>
    <property type="evidence" value="ECO:0007669"/>
    <property type="project" value="UniProtKB-KW"/>
</dbReference>
<keyword evidence="1" id="KW-0547">Nucleotide-binding</keyword>
<keyword evidence="3" id="KW-0143">Chaperone</keyword>
<keyword evidence="2" id="KW-0378">Hydrolase</keyword>
<evidence type="ECO:0000256" key="4">
    <source>
        <dbReference type="ARBA" id="ARBA00034320"/>
    </source>
</evidence>
<proteinExistence type="inferred from homology"/>
<dbReference type="PANTHER" id="PTHR13748">
    <property type="entry name" value="COBW-RELATED"/>
    <property type="match status" value="1"/>
</dbReference>
<evidence type="ECO:0000259" key="8">
    <source>
        <dbReference type="SMART" id="SM00833"/>
    </source>
</evidence>
<evidence type="ECO:0000313" key="9">
    <source>
        <dbReference type="EMBL" id="XBO39603.1"/>
    </source>
</evidence>
<dbReference type="InterPro" id="IPR011629">
    <property type="entry name" value="CobW-like_C"/>
</dbReference>
<dbReference type="Pfam" id="PF02492">
    <property type="entry name" value="cobW"/>
    <property type="match status" value="1"/>
</dbReference>
<comment type="catalytic activity">
    <reaction evidence="6">
        <text>GTP + H2O = GDP + phosphate + H(+)</text>
        <dbReference type="Rhea" id="RHEA:19669"/>
        <dbReference type="ChEBI" id="CHEBI:15377"/>
        <dbReference type="ChEBI" id="CHEBI:15378"/>
        <dbReference type="ChEBI" id="CHEBI:37565"/>
        <dbReference type="ChEBI" id="CHEBI:43474"/>
        <dbReference type="ChEBI" id="CHEBI:58189"/>
    </reaction>
    <physiologicalReaction direction="left-to-right" evidence="6">
        <dbReference type="Rhea" id="RHEA:19670"/>
    </physiologicalReaction>
</comment>
<dbReference type="Gene3D" id="3.40.50.300">
    <property type="entry name" value="P-loop containing nucleotide triphosphate hydrolases"/>
    <property type="match status" value="1"/>
</dbReference>
<organism evidence="9">
    <name type="scientific">Alsobacter sp. KACC 23698</name>
    <dbReference type="NCBI Taxonomy" id="3149229"/>
    <lineage>
        <taxon>Bacteria</taxon>
        <taxon>Pseudomonadati</taxon>
        <taxon>Pseudomonadota</taxon>
        <taxon>Alphaproteobacteria</taxon>
        <taxon>Hyphomicrobiales</taxon>
        <taxon>Alsobacteraceae</taxon>
        <taxon>Alsobacter</taxon>
    </lineage>
</organism>
<dbReference type="PANTHER" id="PTHR13748:SF62">
    <property type="entry name" value="COBW DOMAIN-CONTAINING PROTEIN"/>
    <property type="match status" value="1"/>
</dbReference>
<name>A0AAU7JH66_9HYPH</name>
<protein>
    <submittedName>
        <fullName evidence="9">GTP-binding protein</fullName>
    </submittedName>
</protein>
<dbReference type="CDD" id="cd03112">
    <property type="entry name" value="CobW-like"/>
    <property type="match status" value="1"/>
</dbReference>
<dbReference type="SMART" id="SM00833">
    <property type="entry name" value="CobW_C"/>
    <property type="match status" value="1"/>
</dbReference>
<dbReference type="GO" id="GO:0000166">
    <property type="term" value="F:nucleotide binding"/>
    <property type="evidence" value="ECO:0007669"/>
    <property type="project" value="UniProtKB-KW"/>
</dbReference>
<dbReference type="SUPFAM" id="SSF52540">
    <property type="entry name" value="P-loop containing nucleoside triphosphate hydrolases"/>
    <property type="match status" value="1"/>
</dbReference>
<dbReference type="GO" id="GO:0005737">
    <property type="term" value="C:cytoplasm"/>
    <property type="evidence" value="ECO:0007669"/>
    <property type="project" value="TreeGrafter"/>
</dbReference>
<dbReference type="InterPro" id="IPR003495">
    <property type="entry name" value="CobW/HypB/UreG_nucleotide-bd"/>
</dbReference>
<dbReference type="AlphaFoldDB" id="A0AAU7JH66"/>
<feature type="region of interest" description="Disordered" evidence="7">
    <location>
        <begin position="226"/>
        <end position="252"/>
    </location>
</feature>
<dbReference type="SUPFAM" id="SSF90002">
    <property type="entry name" value="Hypothetical protein YjiA, C-terminal domain"/>
    <property type="match status" value="1"/>
</dbReference>
<dbReference type="InterPro" id="IPR051316">
    <property type="entry name" value="Zinc-reg_GTPase_activator"/>
</dbReference>
<comment type="similarity">
    <text evidence="4">Belongs to the SIMIBI class G3E GTPase family. ZNG1 subfamily.</text>
</comment>